<comment type="caution">
    <text evidence="2">The sequence shown here is derived from an EMBL/GenBank/DDBJ whole genome shotgun (WGS) entry which is preliminary data.</text>
</comment>
<proteinExistence type="predicted"/>
<keyword evidence="1" id="KW-1133">Transmembrane helix</keyword>
<name>H3RF80_PANSE</name>
<dbReference type="AlphaFoldDB" id="H3RF80"/>
<protein>
    <submittedName>
        <fullName evidence="2">Uncharacterized protein</fullName>
    </submittedName>
</protein>
<keyword evidence="1" id="KW-0472">Membrane</keyword>
<accession>H3RF80</accession>
<evidence type="ECO:0000313" key="2">
    <source>
        <dbReference type="EMBL" id="EHT99922.1"/>
    </source>
</evidence>
<dbReference type="EMBL" id="AHIE01000020">
    <property type="protein sequence ID" value="EHT99922.1"/>
    <property type="molecule type" value="Genomic_DNA"/>
</dbReference>
<evidence type="ECO:0000256" key="1">
    <source>
        <dbReference type="SAM" id="Phobius"/>
    </source>
</evidence>
<feature type="transmembrane region" description="Helical" evidence="1">
    <location>
        <begin position="13"/>
        <end position="33"/>
    </location>
</feature>
<dbReference type="PATRIC" id="fig|660596.6.peg.2808"/>
<organism evidence="2 3">
    <name type="scientific">Pantoea stewartii subsp. stewartii DC283</name>
    <dbReference type="NCBI Taxonomy" id="660596"/>
    <lineage>
        <taxon>Bacteria</taxon>
        <taxon>Pseudomonadati</taxon>
        <taxon>Pseudomonadota</taxon>
        <taxon>Gammaproteobacteria</taxon>
        <taxon>Enterobacterales</taxon>
        <taxon>Erwiniaceae</taxon>
        <taxon>Pantoea</taxon>
    </lineage>
</organism>
<sequence>MNVKKLLSRHSEILTLLVLFLGGYALLMVLFSFSMKFMFEIHILLHRIFTII</sequence>
<keyword evidence="1" id="KW-0812">Transmembrane</keyword>
<reference evidence="2 3" key="1">
    <citation type="journal article" date="2012" name="Mol. Microbiol.">
        <title>The genetic and structural basis of two distinct terminal side branch residues in stewartan and amylovoran exopolysaccharides and their potential role in host adaptation.</title>
        <authorList>
            <person name="Wang X."/>
            <person name="Yang F."/>
            <person name="von Bodman S.B."/>
        </authorList>
    </citation>
    <scope>NUCLEOTIDE SEQUENCE [LARGE SCALE GENOMIC DNA]</scope>
    <source>
        <strain evidence="2 3">DC283</strain>
    </source>
</reference>
<dbReference type="Proteomes" id="UP000005050">
    <property type="component" value="Unassembled WGS sequence"/>
</dbReference>
<evidence type="ECO:0000313" key="3">
    <source>
        <dbReference type="Proteomes" id="UP000005050"/>
    </source>
</evidence>
<gene>
    <name evidence="2" type="ORF">CKS_1977</name>
</gene>